<dbReference type="OrthoDB" id="5348546at2759"/>
<feature type="region of interest" description="Disordered" evidence="1">
    <location>
        <begin position="520"/>
        <end position="643"/>
    </location>
</feature>
<feature type="compositionally biased region" description="Basic residues" evidence="1">
    <location>
        <begin position="626"/>
        <end position="635"/>
    </location>
</feature>
<dbReference type="STRING" id="230819.A0A5C3KR05"/>
<protein>
    <submittedName>
        <fullName evidence="2">Uncharacterized protein</fullName>
    </submittedName>
</protein>
<evidence type="ECO:0000256" key="1">
    <source>
        <dbReference type="SAM" id="MobiDB-lite"/>
    </source>
</evidence>
<dbReference type="Proteomes" id="UP000307440">
    <property type="component" value="Unassembled WGS sequence"/>
</dbReference>
<feature type="compositionally biased region" description="Basic and acidic residues" evidence="1">
    <location>
        <begin position="693"/>
        <end position="704"/>
    </location>
</feature>
<feature type="region of interest" description="Disordered" evidence="1">
    <location>
        <begin position="291"/>
        <end position="361"/>
    </location>
</feature>
<organism evidence="2 3">
    <name type="scientific">Coprinopsis marcescibilis</name>
    <name type="common">Agaric fungus</name>
    <name type="synonym">Psathyrella marcescibilis</name>
    <dbReference type="NCBI Taxonomy" id="230819"/>
    <lineage>
        <taxon>Eukaryota</taxon>
        <taxon>Fungi</taxon>
        <taxon>Dikarya</taxon>
        <taxon>Basidiomycota</taxon>
        <taxon>Agaricomycotina</taxon>
        <taxon>Agaricomycetes</taxon>
        <taxon>Agaricomycetidae</taxon>
        <taxon>Agaricales</taxon>
        <taxon>Agaricineae</taxon>
        <taxon>Psathyrellaceae</taxon>
        <taxon>Coprinopsis</taxon>
    </lineage>
</organism>
<evidence type="ECO:0000313" key="3">
    <source>
        <dbReference type="Proteomes" id="UP000307440"/>
    </source>
</evidence>
<feature type="compositionally biased region" description="Basic and acidic residues" evidence="1">
    <location>
        <begin position="337"/>
        <end position="346"/>
    </location>
</feature>
<feature type="compositionally biased region" description="Low complexity" evidence="1">
    <location>
        <begin position="52"/>
        <end position="61"/>
    </location>
</feature>
<feature type="region of interest" description="Disordered" evidence="1">
    <location>
        <begin position="670"/>
        <end position="737"/>
    </location>
</feature>
<sequence length="880" mass="95000">MALLIASTAMSHSQRAFSSSTRIADNRFSTPDFVARPIQYQSDYHNTRNMYSSSPARSSSPPGTPYAPRHTHHNPYIQSSPAPSTALHLQNPRYTSLDPPSYWPQASSDSSSSKNPIPNPKTHQQQHQRLPPSKYPPTFYDEPDFPPSSSEFEIDDVVEDAEMSLPEMDSETTSESTPGHGSVYFSDSESGEDDDADGGLGAMGMGVGYGHGGVRTTFFRVSAERGRWKDDPLALKPAAMVVPSYGSHNLRNSLPAPSRLRSDGGDVVGRPISEPLVDVCPAFAFASVDSGEGGSVVPGDERAASAARDEEDAVDEEGGDGEDDERNLRELSVAHSLRAETPECDGRGMGSEVYSSPLPPSSPPVSPMLGCVFSLSRSVSPLSIAPSSPRAFVDRESSPGLELDVDADVDADVGLGLGLQERDDEAVDGLVVVESGVMREEAEEVVDECARAEGSNEPAVLDNQELDVVDGIKVEVERDLSGDGGELEEVTGDVEQVVDVQEECPTDVPAAISLAEIVSGSTSTAVAARTTTTVPTPPTAPTPRQRSASPDENVAPAKPPKRKVQAKDASRALMLQDDNGAVLPDEMEGGDGRKRTSLKRKLRLAGEEEGDGQSHVDGDSEGQSQNRKRPAKKRRAGSEIVVSARKRRVEDGRMGVDVDVDMDVEDELDADMGGDEIGRAGPSKLEATAPARTDMKSRKKEGGSGKRSQVLSFPHESPHKVKVHPQADGNKEEDAEEEYDEMVDGVSLKGMLIQNFAMSRASSLTLSTLCKNLGNVRKGLEPARTEKEFVKVVNRILYLGMAPRGSGVFAKVDSSGKDDSGRHLEAQWFYVPECDEDQERAMLVQAMMPRPAKRSETKKPKQYYWRPLGKTSRWDPEDAL</sequence>
<name>A0A5C3KR05_COPMA</name>
<feature type="region of interest" description="Disordered" evidence="1">
    <location>
        <begin position="849"/>
        <end position="880"/>
    </location>
</feature>
<feature type="compositionally biased region" description="Low complexity" evidence="1">
    <location>
        <begin position="521"/>
        <end position="534"/>
    </location>
</feature>
<keyword evidence="3" id="KW-1185">Reference proteome</keyword>
<reference evidence="2 3" key="1">
    <citation type="journal article" date="2019" name="Nat. Ecol. Evol.">
        <title>Megaphylogeny resolves global patterns of mushroom evolution.</title>
        <authorList>
            <person name="Varga T."/>
            <person name="Krizsan K."/>
            <person name="Foldi C."/>
            <person name="Dima B."/>
            <person name="Sanchez-Garcia M."/>
            <person name="Sanchez-Ramirez S."/>
            <person name="Szollosi G.J."/>
            <person name="Szarkandi J.G."/>
            <person name="Papp V."/>
            <person name="Albert L."/>
            <person name="Andreopoulos W."/>
            <person name="Angelini C."/>
            <person name="Antonin V."/>
            <person name="Barry K.W."/>
            <person name="Bougher N.L."/>
            <person name="Buchanan P."/>
            <person name="Buyck B."/>
            <person name="Bense V."/>
            <person name="Catcheside P."/>
            <person name="Chovatia M."/>
            <person name="Cooper J."/>
            <person name="Damon W."/>
            <person name="Desjardin D."/>
            <person name="Finy P."/>
            <person name="Geml J."/>
            <person name="Haridas S."/>
            <person name="Hughes K."/>
            <person name="Justo A."/>
            <person name="Karasinski D."/>
            <person name="Kautmanova I."/>
            <person name="Kiss B."/>
            <person name="Kocsube S."/>
            <person name="Kotiranta H."/>
            <person name="LaButti K.M."/>
            <person name="Lechner B.E."/>
            <person name="Liimatainen K."/>
            <person name="Lipzen A."/>
            <person name="Lukacs Z."/>
            <person name="Mihaltcheva S."/>
            <person name="Morgado L.N."/>
            <person name="Niskanen T."/>
            <person name="Noordeloos M.E."/>
            <person name="Ohm R.A."/>
            <person name="Ortiz-Santana B."/>
            <person name="Ovrebo C."/>
            <person name="Racz N."/>
            <person name="Riley R."/>
            <person name="Savchenko A."/>
            <person name="Shiryaev A."/>
            <person name="Soop K."/>
            <person name="Spirin V."/>
            <person name="Szebenyi C."/>
            <person name="Tomsovsky M."/>
            <person name="Tulloss R.E."/>
            <person name="Uehling J."/>
            <person name="Grigoriev I.V."/>
            <person name="Vagvolgyi C."/>
            <person name="Papp T."/>
            <person name="Martin F.M."/>
            <person name="Miettinen O."/>
            <person name="Hibbett D.S."/>
            <person name="Nagy L.G."/>
        </authorList>
    </citation>
    <scope>NUCLEOTIDE SEQUENCE [LARGE SCALE GENOMIC DNA]</scope>
    <source>
        <strain evidence="2 3">CBS 121175</strain>
    </source>
</reference>
<dbReference type="EMBL" id="ML210246">
    <property type="protein sequence ID" value="TFK22233.1"/>
    <property type="molecule type" value="Genomic_DNA"/>
</dbReference>
<feature type="compositionally biased region" description="Acidic residues" evidence="1">
    <location>
        <begin position="309"/>
        <end position="325"/>
    </location>
</feature>
<evidence type="ECO:0000313" key="2">
    <source>
        <dbReference type="EMBL" id="TFK22233.1"/>
    </source>
</evidence>
<accession>A0A5C3KR05</accession>
<proteinExistence type="predicted"/>
<dbReference type="AlphaFoldDB" id="A0A5C3KR05"/>
<gene>
    <name evidence="2" type="ORF">FA15DRAFT_671784</name>
</gene>
<feature type="compositionally biased region" description="Acidic residues" evidence="1">
    <location>
        <begin position="152"/>
        <end position="172"/>
    </location>
</feature>
<feature type="region of interest" description="Disordered" evidence="1">
    <location>
        <begin position="46"/>
        <end position="198"/>
    </location>
</feature>